<sequence length="51" mass="5860">MVVIELISKISFEPCKIPNEKIKINPKIISSFPETIEDIHNPKKLNTIDKL</sequence>
<evidence type="ECO:0000313" key="2">
    <source>
        <dbReference type="Proteomes" id="UP001500027"/>
    </source>
</evidence>
<dbReference type="EMBL" id="BAABAV010000003">
    <property type="protein sequence ID" value="GAA4270403.1"/>
    <property type="molecule type" value="Genomic_DNA"/>
</dbReference>
<reference evidence="2" key="1">
    <citation type="journal article" date="2019" name="Int. J. Syst. Evol. Microbiol.">
        <title>The Global Catalogue of Microorganisms (GCM) 10K type strain sequencing project: providing services to taxonomists for standard genome sequencing and annotation.</title>
        <authorList>
            <consortium name="The Broad Institute Genomics Platform"/>
            <consortium name="The Broad Institute Genome Sequencing Center for Infectious Disease"/>
            <person name="Wu L."/>
            <person name="Ma J."/>
        </authorList>
    </citation>
    <scope>NUCLEOTIDE SEQUENCE [LARGE SCALE GENOMIC DNA]</scope>
    <source>
        <strain evidence="2">JCM 17452</strain>
    </source>
</reference>
<gene>
    <name evidence="1" type="ORF">GCM10022257_25040</name>
</gene>
<accession>A0ABP8EDT6</accession>
<protein>
    <submittedName>
        <fullName evidence="1">Uncharacterized protein</fullName>
    </submittedName>
</protein>
<evidence type="ECO:0000313" key="1">
    <source>
        <dbReference type="EMBL" id="GAA4270403.1"/>
    </source>
</evidence>
<keyword evidence="2" id="KW-1185">Reference proteome</keyword>
<name>A0ABP8EDT6_9FLAO</name>
<proteinExistence type="predicted"/>
<comment type="caution">
    <text evidence="1">The sequence shown here is derived from an EMBL/GenBank/DDBJ whole genome shotgun (WGS) entry which is preliminary data.</text>
</comment>
<dbReference type="Proteomes" id="UP001500027">
    <property type="component" value="Unassembled WGS sequence"/>
</dbReference>
<organism evidence="1 2">
    <name type="scientific">Hyunsoonleella aestuarii</name>
    <dbReference type="NCBI Taxonomy" id="912802"/>
    <lineage>
        <taxon>Bacteria</taxon>
        <taxon>Pseudomonadati</taxon>
        <taxon>Bacteroidota</taxon>
        <taxon>Flavobacteriia</taxon>
        <taxon>Flavobacteriales</taxon>
        <taxon>Flavobacteriaceae</taxon>
    </lineage>
</organism>